<feature type="domain" description="SEFIR" evidence="1">
    <location>
        <begin position="2"/>
        <end position="138"/>
    </location>
</feature>
<gene>
    <name evidence="2" type="ORF">AAEO56_17815</name>
</gene>
<comment type="caution">
    <text evidence="2">The sequence shown here is derived from an EMBL/GenBank/DDBJ whole genome shotgun (WGS) entry which is preliminary data.</text>
</comment>
<sequence>MSKKVFISYAWGDTSHQEWVSYLGTRLMGNTIDVELDQWSLKDGHDIHEFMESMVKADDIFRVIVICDKNYKSKADNRNGGVGTETQIITPAIYSDQKQEKFIPIVIERDEDGKAYLPIYLASRKYIDFSNTDDFEKSYEELLRNIMEAPALPKPKLGTSIPLYITQSPTNDSDLNSIVRVLDSQLKKTPEKVNSYFSDFLEKLLEKLKDFDFKPTSRDYTVYGDELLQNLLSYKVIRNDFIDCLLIVTKEEYKLDVETIINFFEKYLIYCQSTSNMNEGWSPNHTDNYKIIFHELFIYTVAISLKNKNYTLTSDLLHSKYYVANSYRGGKEKRFTFFYTWHENLEKYNEIKYKRQAAFGQYIVSNLHEKLSKEDIILADIICYYIGDAFSIGDITDTWFPTTYVFRNPYDDKMDFFSKLSSLRHFDKTKVVFDVSTVNEFKELLEKYKESKEGQKNDYSYSFRDRIQFLHEIIDIDNVGKNR</sequence>
<dbReference type="Gene3D" id="3.40.50.10140">
    <property type="entry name" value="Toll/interleukin-1 receptor homology (TIR) domain"/>
    <property type="match status" value="1"/>
</dbReference>
<name>A0ABU9I137_9FLAO</name>
<evidence type="ECO:0000313" key="2">
    <source>
        <dbReference type="EMBL" id="MEL1246135.1"/>
    </source>
</evidence>
<dbReference type="RefSeq" id="WP_341698431.1">
    <property type="nucleotide sequence ID" value="NZ_JBBYHR010000012.1"/>
</dbReference>
<keyword evidence="2" id="KW-0675">Receptor</keyword>
<dbReference type="Pfam" id="PF13676">
    <property type="entry name" value="TIR_2"/>
    <property type="match status" value="1"/>
</dbReference>
<dbReference type="InterPro" id="IPR035897">
    <property type="entry name" value="Toll_tir_struct_dom_sf"/>
</dbReference>
<organism evidence="2 3">
    <name type="scientific">Flavobacterium arundinis</name>
    <dbReference type="NCBI Taxonomy" id="3139143"/>
    <lineage>
        <taxon>Bacteria</taxon>
        <taxon>Pseudomonadati</taxon>
        <taxon>Bacteroidota</taxon>
        <taxon>Flavobacteriia</taxon>
        <taxon>Flavobacteriales</taxon>
        <taxon>Flavobacteriaceae</taxon>
        <taxon>Flavobacterium</taxon>
    </lineage>
</organism>
<evidence type="ECO:0000259" key="1">
    <source>
        <dbReference type="PROSITE" id="PS51534"/>
    </source>
</evidence>
<proteinExistence type="predicted"/>
<evidence type="ECO:0000313" key="3">
    <source>
        <dbReference type="Proteomes" id="UP001464555"/>
    </source>
</evidence>
<accession>A0ABU9I137</accession>
<protein>
    <submittedName>
        <fullName evidence="2">Toll/interleukin-1 receptor domain-containing protein</fullName>
    </submittedName>
</protein>
<reference evidence="2 3" key="1">
    <citation type="submission" date="2024-04" db="EMBL/GenBank/DDBJ databases">
        <title>Flavobacterium sp. DGU11 16S ribosomal RNA gene Genome sequencing and assembly.</title>
        <authorList>
            <person name="Park S."/>
        </authorList>
    </citation>
    <scope>NUCLEOTIDE SEQUENCE [LARGE SCALE GENOMIC DNA]</scope>
    <source>
        <strain evidence="2 3">DGU11</strain>
    </source>
</reference>
<dbReference type="InterPro" id="IPR013568">
    <property type="entry name" value="SEFIR_dom"/>
</dbReference>
<dbReference type="Proteomes" id="UP001464555">
    <property type="component" value="Unassembled WGS sequence"/>
</dbReference>
<dbReference type="InterPro" id="IPR000157">
    <property type="entry name" value="TIR_dom"/>
</dbReference>
<dbReference type="EMBL" id="JBBYHR010000012">
    <property type="protein sequence ID" value="MEL1246135.1"/>
    <property type="molecule type" value="Genomic_DNA"/>
</dbReference>
<dbReference type="SUPFAM" id="SSF52200">
    <property type="entry name" value="Toll/Interleukin receptor TIR domain"/>
    <property type="match status" value="1"/>
</dbReference>
<dbReference type="PROSITE" id="PS51534">
    <property type="entry name" value="SEFIR"/>
    <property type="match status" value="1"/>
</dbReference>
<keyword evidence="3" id="KW-1185">Reference proteome</keyword>